<dbReference type="GO" id="GO:0005634">
    <property type="term" value="C:nucleus"/>
    <property type="evidence" value="ECO:0007669"/>
    <property type="project" value="TreeGrafter"/>
</dbReference>
<dbReference type="Proteomes" id="UP000244855">
    <property type="component" value="Unassembled WGS sequence"/>
</dbReference>
<dbReference type="Gene3D" id="3.90.25.10">
    <property type="entry name" value="UDP-galactose 4-epimerase, domain 1"/>
    <property type="match status" value="1"/>
</dbReference>
<dbReference type="InterPro" id="IPR051164">
    <property type="entry name" value="NmrA-like_oxidored"/>
</dbReference>
<dbReference type="InterPro" id="IPR002347">
    <property type="entry name" value="SDR_fam"/>
</dbReference>
<dbReference type="EMBL" id="KZ805314">
    <property type="protein sequence ID" value="PVI05357.1"/>
    <property type="molecule type" value="Genomic_DNA"/>
</dbReference>
<dbReference type="SUPFAM" id="SSF51735">
    <property type="entry name" value="NAD(P)-binding Rossmann-fold domains"/>
    <property type="match status" value="2"/>
</dbReference>
<feature type="domain" description="NmrA-like" evidence="3">
    <location>
        <begin position="299"/>
        <end position="563"/>
    </location>
</feature>
<keyword evidence="5" id="KW-1185">Reference proteome</keyword>
<organism evidence="4 5">
    <name type="scientific">Periconia macrospinosa</name>
    <dbReference type="NCBI Taxonomy" id="97972"/>
    <lineage>
        <taxon>Eukaryota</taxon>
        <taxon>Fungi</taxon>
        <taxon>Dikarya</taxon>
        <taxon>Ascomycota</taxon>
        <taxon>Pezizomycotina</taxon>
        <taxon>Dothideomycetes</taxon>
        <taxon>Pleosporomycetidae</taxon>
        <taxon>Pleosporales</taxon>
        <taxon>Massarineae</taxon>
        <taxon>Periconiaceae</taxon>
        <taxon>Periconia</taxon>
    </lineage>
</organism>
<dbReference type="PANTHER" id="PTHR42748:SF28">
    <property type="entry name" value="NMRA-LIKE DOMAIN-CONTAINING PROTEIN"/>
    <property type="match status" value="1"/>
</dbReference>
<dbReference type="InterPro" id="IPR008030">
    <property type="entry name" value="NmrA-like"/>
</dbReference>
<dbReference type="PRINTS" id="PR00081">
    <property type="entry name" value="GDHRDH"/>
</dbReference>
<proteinExistence type="inferred from homology"/>
<dbReference type="Gene3D" id="3.40.50.720">
    <property type="entry name" value="NAD(P)-binding Rossmann-like Domain"/>
    <property type="match status" value="2"/>
</dbReference>
<evidence type="ECO:0000259" key="3">
    <source>
        <dbReference type="Pfam" id="PF05368"/>
    </source>
</evidence>
<accession>A0A2V1E486</accession>
<evidence type="ECO:0000313" key="4">
    <source>
        <dbReference type="EMBL" id="PVI05357.1"/>
    </source>
</evidence>
<dbReference type="Pfam" id="PF05368">
    <property type="entry name" value="NmrA"/>
    <property type="match status" value="1"/>
</dbReference>
<keyword evidence="2" id="KW-0521">NADP</keyword>
<reference evidence="4 5" key="1">
    <citation type="journal article" date="2018" name="Sci. Rep.">
        <title>Comparative genomics provides insights into the lifestyle and reveals functional heterogeneity of dark septate endophytic fungi.</title>
        <authorList>
            <person name="Knapp D.G."/>
            <person name="Nemeth J.B."/>
            <person name="Barry K."/>
            <person name="Hainaut M."/>
            <person name="Henrissat B."/>
            <person name="Johnson J."/>
            <person name="Kuo A."/>
            <person name="Lim J.H.P."/>
            <person name="Lipzen A."/>
            <person name="Nolan M."/>
            <person name="Ohm R.A."/>
            <person name="Tamas L."/>
            <person name="Grigoriev I.V."/>
            <person name="Spatafora J.W."/>
            <person name="Nagy L.G."/>
            <person name="Kovacs G.M."/>
        </authorList>
    </citation>
    <scope>NUCLEOTIDE SEQUENCE [LARGE SCALE GENOMIC DNA]</scope>
    <source>
        <strain evidence="4 5">DSE2036</strain>
    </source>
</reference>
<name>A0A2V1E486_9PLEO</name>
<dbReference type="PANTHER" id="PTHR42748">
    <property type="entry name" value="NITROGEN METABOLITE REPRESSION PROTEIN NMRA FAMILY MEMBER"/>
    <property type="match status" value="1"/>
</dbReference>
<comment type="similarity">
    <text evidence="1">Belongs to the NmrA-type oxidoreductase family.</text>
</comment>
<dbReference type="AlphaFoldDB" id="A0A2V1E486"/>
<evidence type="ECO:0000313" key="5">
    <source>
        <dbReference type="Proteomes" id="UP000244855"/>
    </source>
</evidence>
<evidence type="ECO:0000256" key="1">
    <source>
        <dbReference type="ARBA" id="ARBA00006328"/>
    </source>
</evidence>
<dbReference type="InterPro" id="IPR036291">
    <property type="entry name" value="NAD(P)-bd_dom_sf"/>
</dbReference>
<dbReference type="STRING" id="97972.A0A2V1E486"/>
<gene>
    <name evidence="4" type="ORF">DM02DRAFT_715704</name>
</gene>
<protein>
    <submittedName>
        <fullName evidence="4">NAD(P)-binding protein</fullName>
    </submittedName>
</protein>
<dbReference type="Pfam" id="PF00106">
    <property type="entry name" value="adh_short"/>
    <property type="match status" value="1"/>
</dbReference>
<evidence type="ECO:0000256" key="2">
    <source>
        <dbReference type="ARBA" id="ARBA00022857"/>
    </source>
</evidence>
<dbReference type="OrthoDB" id="300709at2759"/>
<sequence>MSSSSSPGSHKVAIVTGSTSGIGKWVAELLHKRGYRVALCGRREEQGNTNATALDATGETATFVQCDVASWSSQCALFKTVWAKWGRLDIVVANAGGLESESWYNLASCNAAIDELPSEPKSSCLDVDLRGAMYNTKLATHFMRHNPGGKGGKIIATGSMIGPCSTFPEYSTAKAGLHHWVKTVSPILLEKENIVINCVMPGAIETGSIPGFSDAFRPEHMTLQSNLLAGYERYIEDTTGKTGETIEAAHDTLIEWGHPGYKSGGFGQRTEKVYDPWFEALHGEKSGLTSAIAGPPTERIIAVTGATGTQGGGVINVMSKTPGWKVRALTRNAEGEAAKKLIARGIEVVSASFDDEDSLKKAFYGVHAVFAVTNWWEQLYLGKSRAEAGEIEERQGMTIARAAASIPTLEHYIWSTTPSSARMIKPSGSHLTPHMDYKANVDERIQKELPRLAAMTTYLYLGYYPQNMAFYPLFKPTLHPGNGQYVQTIPSKPDTLILNSGDMTVNPGIWTRQVLRTGTKAYGKYANVALEKWTFQQMLDEWSTITGKKGVYVQTTAEAWTNMWGELGAELADQLKFGELCDPWEETENHISPEELSIDTNEVVGFRGAVEALKHFF</sequence>